<organism evidence="7 8">
    <name type="scientific">Paenibacillus soyae</name>
    <dbReference type="NCBI Taxonomy" id="2969249"/>
    <lineage>
        <taxon>Bacteria</taxon>
        <taxon>Bacillati</taxon>
        <taxon>Bacillota</taxon>
        <taxon>Bacilli</taxon>
        <taxon>Bacillales</taxon>
        <taxon>Paenibacillaceae</taxon>
        <taxon>Paenibacillus</taxon>
    </lineage>
</organism>
<keyword evidence="4" id="KW-0378">Hydrolase</keyword>
<proteinExistence type="inferred from homology"/>
<dbReference type="GO" id="GO:0005975">
    <property type="term" value="P:carbohydrate metabolic process"/>
    <property type="evidence" value="ECO:0007669"/>
    <property type="project" value="InterPro"/>
</dbReference>
<dbReference type="InterPro" id="IPR050226">
    <property type="entry name" value="NagZ_Beta-hexosaminidase"/>
</dbReference>
<evidence type="ECO:0000313" key="8">
    <source>
        <dbReference type="Proteomes" id="UP001141950"/>
    </source>
</evidence>
<feature type="domain" description="Glycoside hydrolase family 3 N-terminal" evidence="6">
    <location>
        <begin position="48"/>
        <end position="331"/>
    </location>
</feature>
<dbReference type="InterPro" id="IPR036962">
    <property type="entry name" value="Glyco_hydro_3_N_sf"/>
</dbReference>
<accession>A0A9X2MMX5</accession>
<evidence type="ECO:0000313" key="7">
    <source>
        <dbReference type="EMBL" id="MCR2804868.1"/>
    </source>
</evidence>
<keyword evidence="5" id="KW-0326">Glycosidase</keyword>
<dbReference type="Pfam" id="PF00933">
    <property type="entry name" value="Glyco_hydro_3"/>
    <property type="match status" value="1"/>
</dbReference>
<comment type="similarity">
    <text evidence="2">Belongs to the glycosyl hydrolase 3 family.</text>
</comment>
<evidence type="ECO:0000256" key="4">
    <source>
        <dbReference type="ARBA" id="ARBA00022801"/>
    </source>
</evidence>
<keyword evidence="8" id="KW-1185">Reference proteome</keyword>
<dbReference type="PANTHER" id="PTHR30480:SF13">
    <property type="entry name" value="BETA-HEXOSAMINIDASE"/>
    <property type="match status" value="1"/>
</dbReference>
<dbReference type="Gene3D" id="3.40.50.1700">
    <property type="entry name" value="Glycoside hydrolase family 3 C-terminal domain"/>
    <property type="match status" value="1"/>
</dbReference>
<evidence type="ECO:0000256" key="5">
    <source>
        <dbReference type="ARBA" id="ARBA00023295"/>
    </source>
</evidence>
<dbReference type="InterPro" id="IPR001764">
    <property type="entry name" value="Glyco_hydro_3_N"/>
</dbReference>
<gene>
    <name evidence="7" type="ORF">NQZ67_13365</name>
</gene>
<dbReference type="GO" id="GO:0009254">
    <property type="term" value="P:peptidoglycan turnover"/>
    <property type="evidence" value="ECO:0007669"/>
    <property type="project" value="TreeGrafter"/>
</dbReference>
<dbReference type="Proteomes" id="UP001141950">
    <property type="component" value="Unassembled WGS sequence"/>
</dbReference>
<dbReference type="PRINTS" id="PR00133">
    <property type="entry name" value="GLHYDRLASE3"/>
</dbReference>
<dbReference type="AlphaFoldDB" id="A0A9X2MMX5"/>
<dbReference type="InterPro" id="IPR036881">
    <property type="entry name" value="Glyco_hydro_3_C_sf"/>
</dbReference>
<evidence type="ECO:0000256" key="1">
    <source>
        <dbReference type="ARBA" id="ARBA00001231"/>
    </source>
</evidence>
<dbReference type="EMBL" id="JANIPJ010000008">
    <property type="protein sequence ID" value="MCR2804868.1"/>
    <property type="molecule type" value="Genomic_DNA"/>
</dbReference>
<evidence type="ECO:0000256" key="3">
    <source>
        <dbReference type="ARBA" id="ARBA00012663"/>
    </source>
</evidence>
<evidence type="ECO:0000259" key="6">
    <source>
        <dbReference type="Pfam" id="PF00933"/>
    </source>
</evidence>
<dbReference type="PANTHER" id="PTHR30480">
    <property type="entry name" value="BETA-HEXOSAMINIDASE-RELATED"/>
    <property type="match status" value="1"/>
</dbReference>
<dbReference type="Gene3D" id="3.20.20.300">
    <property type="entry name" value="Glycoside hydrolase, family 3, N-terminal domain"/>
    <property type="match status" value="1"/>
</dbReference>
<dbReference type="GO" id="GO:0004563">
    <property type="term" value="F:beta-N-acetylhexosaminidase activity"/>
    <property type="evidence" value="ECO:0007669"/>
    <property type="project" value="UniProtKB-EC"/>
</dbReference>
<sequence length="527" mass="58693">MKFAIKFSQAAAELVADMTPRELLNQVCCPTYGRVGGDRDDTFGAMFFHPTKREELLEQIARFRSTCNIPPFIVSDLECGAGNMVLGATKFPYMMSLGQANSEELAYEVGAIAAKEAGELGYNWTFSPVADLAYDPDSPVVSMRSAGRDPEHAARIVSAYMRGLQEHGMMATIKHFPGDGYGSYDQHLTTPVNPLDREAWREGPGKVFRQLIDDGAMAVMPGHISLPAFDEPDEATGAYPPATISKKLLVDLLRGELGFEGLVVTDAVEMGGLVGYRNYFDACALALENGCDILLFPRMDVVFYREMELRLRTGMLSMETLRERAVRVVSLKHQLGLLNKEPVEREASDAARHAATAREVVARSITVVRDRHHLVPYPVANDTRVLHAAIMNNHGQYGELYSRIKSELGKYSGQVTQWIDPGPDRLYQAMVDRSFDLVICSIGSRLSYGLNVVRLHDEVARNMMGGWTKLGTPIIFVSHFHPYVHKEYETSIDTIVNTYGDIDCTVEHLVEGLFGRRELKRTLHAHD</sequence>
<comment type="caution">
    <text evidence="7">The sequence shown here is derived from an EMBL/GenBank/DDBJ whole genome shotgun (WGS) entry which is preliminary data.</text>
</comment>
<comment type="catalytic activity">
    <reaction evidence="1">
        <text>Hydrolysis of terminal non-reducing N-acetyl-D-hexosamine residues in N-acetyl-beta-D-hexosaminides.</text>
        <dbReference type="EC" id="3.2.1.52"/>
    </reaction>
</comment>
<dbReference type="RefSeq" id="WP_257446324.1">
    <property type="nucleotide sequence ID" value="NZ_JANIPJ010000008.1"/>
</dbReference>
<dbReference type="SUPFAM" id="SSF51445">
    <property type="entry name" value="(Trans)glycosidases"/>
    <property type="match status" value="1"/>
</dbReference>
<dbReference type="EC" id="3.2.1.52" evidence="3"/>
<evidence type="ECO:0000256" key="2">
    <source>
        <dbReference type="ARBA" id="ARBA00005336"/>
    </source>
</evidence>
<dbReference type="InterPro" id="IPR017853">
    <property type="entry name" value="GH"/>
</dbReference>
<protein>
    <recommendedName>
        <fullName evidence="3">beta-N-acetylhexosaminidase</fullName>
        <ecNumber evidence="3">3.2.1.52</ecNumber>
    </recommendedName>
</protein>
<reference evidence="7" key="1">
    <citation type="submission" date="2022-08" db="EMBL/GenBank/DDBJ databases">
        <title>The genomic sequence of strain Paenibacillus sp. SCIV0701.</title>
        <authorList>
            <person name="Zhao H."/>
        </authorList>
    </citation>
    <scope>NUCLEOTIDE SEQUENCE</scope>
    <source>
        <strain evidence="7">SCIV0701</strain>
    </source>
</reference>
<name>A0A9X2MMX5_9BACL</name>